<evidence type="ECO:0000256" key="2">
    <source>
        <dbReference type="SAM" id="Coils"/>
    </source>
</evidence>
<evidence type="ECO:0000256" key="4">
    <source>
        <dbReference type="SAM" id="Phobius"/>
    </source>
</evidence>
<dbReference type="Proteomes" id="UP000634667">
    <property type="component" value="Unassembled WGS sequence"/>
</dbReference>
<dbReference type="Gene3D" id="2.40.30.170">
    <property type="match status" value="1"/>
</dbReference>
<keyword evidence="4" id="KW-0472">Membrane</keyword>
<evidence type="ECO:0000313" key="6">
    <source>
        <dbReference type="Proteomes" id="UP000634667"/>
    </source>
</evidence>
<evidence type="ECO:0000256" key="3">
    <source>
        <dbReference type="SAM" id="MobiDB-lite"/>
    </source>
</evidence>
<dbReference type="InterPro" id="IPR006143">
    <property type="entry name" value="RND_pump_MFP"/>
</dbReference>
<dbReference type="PANTHER" id="PTHR30469">
    <property type="entry name" value="MULTIDRUG RESISTANCE PROTEIN MDTA"/>
    <property type="match status" value="1"/>
</dbReference>
<keyword evidence="4" id="KW-0812">Transmembrane</keyword>
<dbReference type="EMBL" id="BMYR01000013">
    <property type="protein sequence ID" value="GGW70952.1"/>
    <property type="molecule type" value="Genomic_DNA"/>
</dbReference>
<feature type="region of interest" description="Disordered" evidence="3">
    <location>
        <begin position="380"/>
        <end position="404"/>
    </location>
</feature>
<dbReference type="Gene3D" id="1.10.287.470">
    <property type="entry name" value="Helix hairpin bin"/>
    <property type="match status" value="1"/>
</dbReference>
<dbReference type="PANTHER" id="PTHR30469:SF12">
    <property type="entry name" value="MULTIDRUG RESISTANCE PROTEIN MDTA"/>
    <property type="match status" value="1"/>
</dbReference>
<gene>
    <name evidence="5" type="ORF">GCM10008111_28830</name>
</gene>
<feature type="transmembrane region" description="Helical" evidence="4">
    <location>
        <begin position="6"/>
        <end position="28"/>
    </location>
</feature>
<accession>A0ABQ2WTH9</accession>
<comment type="similarity">
    <text evidence="1">Belongs to the membrane fusion protein (MFP) (TC 8.A.1) family.</text>
</comment>
<dbReference type="SUPFAM" id="SSF111369">
    <property type="entry name" value="HlyD-like secretion proteins"/>
    <property type="match status" value="1"/>
</dbReference>
<dbReference type="Gene3D" id="2.40.50.100">
    <property type="match status" value="1"/>
</dbReference>
<evidence type="ECO:0000313" key="5">
    <source>
        <dbReference type="EMBL" id="GGW70952.1"/>
    </source>
</evidence>
<keyword evidence="4" id="KW-1133">Transmembrane helix</keyword>
<name>A0ABQ2WTH9_9ALTE</name>
<protein>
    <submittedName>
        <fullName evidence="5">RND superfamily efflux pump MFP component</fullName>
    </submittedName>
</protein>
<dbReference type="Gene3D" id="2.40.420.20">
    <property type="match status" value="1"/>
</dbReference>
<sequence length="404" mass="43539">MASTFIKVGVPIIILGAAIFAAVSLGALRKPPAKVDEQRLALLVNAKALQAEDLTYRIASQGNVTPKLETTLISEVNGRIVAVSEQFVAGGFFKKGDLLIQVEQSDYLTGVKAAEAALAGARAQLEEEKARGRVAEAEWRSFTEGNAPALGLRRPQLASALANVQSAEAEVERARRDLARTEIRAPYDGMVRSRNANLGQFISRGSQLGMINGTELAEIRLPLTDTDFGFLPQGLSRELAIPVRLTTVVGGMPQEWQATIVRTEGVLDERSRVIYAVAELIDPYQRERADGTPLQFGRFVQAEITGAAASQMIRIARHLLRPGNQLLVVDDQNNLQFRTVTVARADANYAYISTGFAAKDRLVVSPVTNPLAGTLVRVAGDAEPEPQDDTAVAAKTPDAETEAN</sequence>
<feature type="coiled-coil region" evidence="2">
    <location>
        <begin position="111"/>
        <end position="184"/>
    </location>
</feature>
<evidence type="ECO:0000256" key="1">
    <source>
        <dbReference type="ARBA" id="ARBA00009477"/>
    </source>
</evidence>
<keyword evidence="6" id="KW-1185">Reference proteome</keyword>
<comment type="caution">
    <text evidence="5">The sequence shown here is derived from an EMBL/GenBank/DDBJ whole genome shotgun (WGS) entry which is preliminary data.</text>
</comment>
<keyword evidence="2" id="KW-0175">Coiled coil</keyword>
<reference evidence="6" key="1">
    <citation type="journal article" date="2019" name="Int. J. Syst. Evol. Microbiol.">
        <title>The Global Catalogue of Microorganisms (GCM) 10K type strain sequencing project: providing services to taxonomists for standard genome sequencing and annotation.</title>
        <authorList>
            <consortium name="The Broad Institute Genomics Platform"/>
            <consortium name="The Broad Institute Genome Sequencing Center for Infectious Disease"/>
            <person name="Wu L."/>
            <person name="Ma J."/>
        </authorList>
    </citation>
    <scope>NUCLEOTIDE SEQUENCE [LARGE SCALE GENOMIC DNA]</scope>
    <source>
        <strain evidence="6">KCTC 23723</strain>
    </source>
</reference>
<proteinExistence type="inferred from homology"/>
<dbReference type="RefSeq" id="WP_189483940.1">
    <property type="nucleotide sequence ID" value="NZ_BMYR01000013.1"/>
</dbReference>
<dbReference type="NCBIfam" id="TIGR01730">
    <property type="entry name" value="RND_mfp"/>
    <property type="match status" value="1"/>
</dbReference>
<organism evidence="5 6">
    <name type="scientific">Alishewanella tabrizica</name>
    <dbReference type="NCBI Taxonomy" id="671278"/>
    <lineage>
        <taxon>Bacteria</taxon>
        <taxon>Pseudomonadati</taxon>
        <taxon>Pseudomonadota</taxon>
        <taxon>Gammaproteobacteria</taxon>
        <taxon>Alteromonadales</taxon>
        <taxon>Alteromonadaceae</taxon>
        <taxon>Alishewanella</taxon>
    </lineage>
</organism>